<evidence type="ECO:0000256" key="1">
    <source>
        <dbReference type="ARBA" id="ARBA00010118"/>
    </source>
</evidence>
<accession>M2N8H6</accession>
<keyword evidence="2 6" id="KW-0808">Transferase</keyword>
<dbReference type="RefSeq" id="XP_007677554.1">
    <property type="nucleotide sequence ID" value="XM_007679364.1"/>
</dbReference>
<comment type="similarity">
    <text evidence="1">Belongs to the glycosyltransferase 90 family.</text>
</comment>
<dbReference type="InterPro" id="IPR006598">
    <property type="entry name" value="CAP10"/>
</dbReference>
<feature type="transmembrane region" description="Helical" evidence="4">
    <location>
        <begin position="351"/>
        <end position="370"/>
    </location>
</feature>
<dbReference type="KEGG" id="bcom:BAUCODRAFT_72306"/>
<dbReference type="OrthoDB" id="541052at2759"/>
<keyword evidence="4" id="KW-0812">Transmembrane</keyword>
<gene>
    <name evidence="6" type="ORF">BAUCODRAFT_72306</name>
</gene>
<dbReference type="AlphaFoldDB" id="M2N8H6"/>
<dbReference type="Proteomes" id="UP000011761">
    <property type="component" value="Unassembled WGS sequence"/>
</dbReference>
<feature type="transmembrane region" description="Helical" evidence="4">
    <location>
        <begin position="97"/>
        <end position="114"/>
    </location>
</feature>
<dbReference type="InterPro" id="IPR051091">
    <property type="entry name" value="O-Glucosyltr/Glycosyltrsf_90"/>
</dbReference>
<feature type="transmembrane region" description="Helical" evidence="4">
    <location>
        <begin position="391"/>
        <end position="409"/>
    </location>
</feature>
<keyword evidence="7" id="KW-1185">Reference proteome</keyword>
<protein>
    <submittedName>
        <fullName evidence="6">Glycosyltransferase family 90 protein</fullName>
    </submittedName>
</protein>
<feature type="domain" description="Glycosyl transferase CAP10" evidence="5">
    <location>
        <begin position="668"/>
        <end position="975"/>
    </location>
</feature>
<evidence type="ECO:0000313" key="6">
    <source>
        <dbReference type="EMBL" id="EMC95404.1"/>
    </source>
</evidence>
<reference evidence="6 7" key="1">
    <citation type="journal article" date="2012" name="PLoS Pathog.">
        <title>Diverse lifestyles and strategies of plant pathogenesis encoded in the genomes of eighteen Dothideomycetes fungi.</title>
        <authorList>
            <person name="Ohm R.A."/>
            <person name="Feau N."/>
            <person name="Henrissat B."/>
            <person name="Schoch C.L."/>
            <person name="Horwitz B.A."/>
            <person name="Barry K.W."/>
            <person name="Condon B.J."/>
            <person name="Copeland A.C."/>
            <person name="Dhillon B."/>
            <person name="Glaser F."/>
            <person name="Hesse C.N."/>
            <person name="Kosti I."/>
            <person name="LaButti K."/>
            <person name="Lindquist E.A."/>
            <person name="Lucas S."/>
            <person name="Salamov A.A."/>
            <person name="Bradshaw R.E."/>
            <person name="Ciuffetti L."/>
            <person name="Hamelin R.C."/>
            <person name="Kema G.H.J."/>
            <person name="Lawrence C."/>
            <person name="Scott J.A."/>
            <person name="Spatafora J.W."/>
            <person name="Turgeon B.G."/>
            <person name="de Wit P.J.G.M."/>
            <person name="Zhong S."/>
            <person name="Goodwin S.B."/>
            <person name="Grigoriev I.V."/>
        </authorList>
    </citation>
    <scope>NUCLEOTIDE SEQUENCE [LARGE SCALE GENOMIC DNA]</scope>
    <source>
        <strain evidence="6 7">UAMH 10762</strain>
    </source>
</reference>
<feature type="transmembrane region" description="Helical" evidence="4">
    <location>
        <begin position="255"/>
        <end position="276"/>
    </location>
</feature>
<feature type="transmembrane region" description="Helical" evidence="4">
    <location>
        <begin position="296"/>
        <end position="314"/>
    </location>
</feature>
<evidence type="ECO:0000256" key="4">
    <source>
        <dbReference type="SAM" id="Phobius"/>
    </source>
</evidence>
<evidence type="ECO:0000313" key="7">
    <source>
        <dbReference type="Proteomes" id="UP000011761"/>
    </source>
</evidence>
<sequence>MDRTKWPAIAGFAVGTYLLSRDVPTTFAFEKPIHTSIVVLASLAAATLGLSRILPKSSGSHEDYHAIPLEDCGTLRSSRDSSPALENVRYPSSLRKLRILFLGLVAAICLRVVILRELLAFYQCTTTSWEALIPLAFACADYSARQPLPFRKRAVTDDPDMSIHEALGKALARSPYRYLGSTALLSFGSIVVLSTLKAPRSSHICAASLPYHWMIPCLQRIGSILDAAMLYCIGQLLRQREGRGPRSIALRFTSVGWAFLFSAVVVSFGGLVYYYVTPDDRLWILTIPTLYFRGVLRMNALFCFTAVSALFTLYHTSSMSISAIAAFVSVCTTSTAYAWTLTHPFPPTSTAIAFIATCVTLIGFALYVHADAASTKEDPSDSHRLFSKPPYWLYLILFVLLCLHGGLLATRSTSVTYHPIDLLTFEAETQHESYFNRSSASLTLREAAEAYRLRYSRHPPPGFQHWYNYATARNSVIIDTYDSVQRDILPFYSLNPEVIRQRTWQLLANPWNDVAGISIRNGSVSLSTDVVGTHRWMFDGLVEMIDHFAEYLPDMDLAFNLNDECRVAVPFEELDRIRPSVATPSNSDTDYNKFSADRTQQWPPIPTEPLAETPLEELSWQRTFYEFGSVSCPPSSPARTQRLWDVSQMCMDCTLPQSLGAYLANWTMAADICHQPDLANLHGLYMSPAAFKAAHDLYPIFSQSKAPGFNDILYPSPWNYMDKVKYNPSPEHPDMLFAEKHSTLFWRGATSEGVSSVGQWRGMTRQRFIHLANNINGSEAPQLLLLPQGATSVIHRWQTQPSEVNTSAYSYVPISDLTKLLSTDVHIVDSIARCWPKDCSQQAQEYAPLAPPTDFQDHWKYKYLLDLDGAGFSGRFLPFLQSRSLPFKVALFREWWDDRVTPWQHFVPLDIRGHGFWATLSYFAGVNGTVKGRHVVMEPHAHEAERIAEQGRAWANRVLRKEDMEIYFFRLLLEWGRLTDDARDSIGYTDDLV</sequence>
<feature type="transmembrane region" description="Helical" evidence="4">
    <location>
        <begin position="36"/>
        <end position="54"/>
    </location>
</feature>
<feature type="transmembrane region" description="Helical" evidence="4">
    <location>
        <begin position="321"/>
        <end position="339"/>
    </location>
</feature>
<organism evidence="6 7">
    <name type="scientific">Baudoinia panamericana (strain UAMH 10762)</name>
    <name type="common">Angels' share fungus</name>
    <name type="synonym">Baudoinia compniacensis (strain UAMH 10762)</name>
    <dbReference type="NCBI Taxonomy" id="717646"/>
    <lineage>
        <taxon>Eukaryota</taxon>
        <taxon>Fungi</taxon>
        <taxon>Dikarya</taxon>
        <taxon>Ascomycota</taxon>
        <taxon>Pezizomycotina</taxon>
        <taxon>Dothideomycetes</taxon>
        <taxon>Dothideomycetidae</taxon>
        <taxon>Mycosphaerellales</taxon>
        <taxon>Teratosphaeriaceae</taxon>
        <taxon>Baudoinia</taxon>
    </lineage>
</organism>
<dbReference type="EMBL" id="KB445557">
    <property type="protein sequence ID" value="EMC95404.1"/>
    <property type="molecule type" value="Genomic_DNA"/>
</dbReference>
<dbReference type="PANTHER" id="PTHR12203:SF35">
    <property type="entry name" value="PROTEIN O-GLUCOSYLTRANSFERASE 1"/>
    <property type="match status" value="1"/>
</dbReference>
<evidence type="ECO:0000259" key="5">
    <source>
        <dbReference type="SMART" id="SM00672"/>
    </source>
</evidence>
<dbReference type="eggNOG" id="ENOG502S0WR">
    <property type="taxonomic scope" value="Eukaryota"/>
</dbReference>
<evidence type="ECO:0000256" key="2">
    <source>
        <dbReference type="ARBA" id="ARBA00022679"/>
    </source>
</evidence>
<dbReference type="Pfam" id="PF05686">
    <property type="entry name" value="Glyco_transf_90"/>
    <property type="match status" value="1"/>
</dbReference>
<proteinExistence type="inferred from homology"/>
<dbReference type="PANTHER" id="PTHR12203">
    <property type="entry name" value="KDEL LYS-ASP-GLU-LEU CONTAINING - RELATED"/>
    <property type="match status" value="1"/>
</dbReference>
<dbReference type="GO" id="GO:0016740">
    <property type="term" value="F:transferase activity"/>
    <property type="evidence" value="ECO:0007669"/>
    <property type="project" value="UniProtKB-KW"/>
</dbReference>
<dbReference type="SMART" id="SM00672">
    <property type="entry name" value="CAP10"/>
    <property type="match status" value="1"/>
</dbReference>
<keyword evidence="4" id="KW-1133">Transmembrane helix</keyword>
<name>M2N8H6_BAUPA</name>
<dbReference type="OMA" id="ECAPAGY"/>
<keyword evidence="4" id="KW-0472">Membrane</keyword>
<dbReference type="GeneID" id="19116728"/>
<dbReference type="HOGENOM" id="CLU_005027_1_1_1"/>
<feature type="region of interest" description="Disordered" evidence="3">
    <location>
        <begin position="582"/>
        <end position="608"/>
    </location>
</feature>
<evidence type="ECO:0000256" key="3">
    <source>
        <dbReference type="SAM" id="MobiDB-lite"/>
    </source>
</evidence>